<comment type="caution">
    <text evidence="8">The sequence shown here is derived from an EMBL/GenBank/DDBJ whole genome shotgun (WGS) entry which is preliminary data.</text>
</comment>
<keyword evidence="7" id="KW-0479">Metal-binding</keyword>
<feature type="binding site" evidence="7">
    <location>
        <position position="79"/>
    </location>
    <ligand>
        <name>substrate</name>
    </ligand>
</feature>
<evidence type="ECO:0000313" key="9">
    <source>
        <dbReference type="Proteomes" id="UP001500767"/>
    </source>
</evidence>
<dbReference type="Gene3D" id="3.40.50.300">
    <property type="entry name" value="P-loop containing nucleotide triphosphate hydrolases"/>
    <property type="match status" value="1"/>
</dbReference>
<gene>
    <name evidence="7" type="primary">aroK</name>
    <name evidence="8" type="ORF">GCM10022197_06110</name>
</gene>
<dbReference type="EC" id="2.7.1.71" evidence="7"/>
<comment type="pathway">
    <text evidence="7">Metabolic intermediate biosynthesis; chorismate biosynthesis; chorismate from D-erythrose 4-phosphate and phosphoenolpyruvate: step 5/7.</text>
</comment>
<keyword evidence="6 7" id="KW-0057">Aromatic amino acid biosynthesis</keyword>
<feature type="binding site" evidence="7">
    <location>
        <position position="58"/>
    </location>
    <ligand>
        <name>substrate</name>
    </ligand>
</feature>
<dbReference type="GO" id="GO:0016301">
    <property type="term" value="F:kinase activity"/>
    <property type="evidence" value="ECO:0007669"/>
    <property type="project" value="UniProtKB-KW"/>
</dbReference>
<dbReference type="PRINTS" id="PR01100">
    <property type="entry name" value="SHIKIMTKNASE"/>
</dbReference>
<accession>A0ABP6WP55</accession>
<dbReference type="InterPro" id="IPR027417">
    <property type="entry name" value="P-loop_NTPase"/>
</dbReference>
<dbReference type="HAMAP" id="MF_00109">
    <property type="entry name" value="Shikimate_kinase"/>
    <property type="match status" value="1"/>
</dbReference>
<dbReference type="Proteomes" id="UP001500767">
    <property type="component" value="Unassembled WGS sequence"/>
</dbReference>
<feature type="binding site" evidence="7">
    <location>
        <position position="134"/>
    </location>
    <ligand>
        <name>substrate</name>
    </ligand>
</feature>
<dbReference type="InterPro" id="IPR031322">
    <property type="entry name" value="Shikimate/glucono_kinase"/>
</dbReference>
<keyword evidence="7" id="KW-0460">Magnesium</keyword>
<protein>
    <recommendedName>
        <fullName evidence="7">Shikimate kinase</fullName>
        <shortName evidence="7">SK</shortName>
        <ecNumber evidence="7">2.7.1.71</ecNumber>
    </recommendedName>
</protein>
<evidence type="ECO:0000313" key="8">
    <source>
        <dbReference type="EMBL" id="GAA3553768.1"/>
    </source>
</evidence>
<organism evidence="8 9">
    <name type="scientific">Microlunatus spumicola</name>
    <dbReference type="NCBI Taxonomy" id="81499"/>
    <lineage>
        <taxon>Bacteria</taxon>
        <taxon>Bacillati</taxon>
        <taxon>Actinomycetota</taxon>
        <taxon>Actinomycetes</taxon>
        <taxon>Propionibacteriales</taxon>
        <taxon>Propionibacteriaceae</taxon>
        <taxon>Microlunatus</taxon>
    </lineage>
</organism>
<keyword evidence="7" id="KW-0963">Cytoplasm</keyword>
<keyword evidence="4 7" id="KW-0418">Kinase</keyword>
<evidence type="ECO:0000256" key="4">
    <source>
        <dbReference type="ARBA" id="ARBA00022777"/>
    </source>
</evidence>
<dbReference type="Pfam" id="PF01202">
    <property type="entry name" value="SKI"/>
    <property type="match status" value="1"/>
</dbReference>
<comment type="caution">
    <text evidence="7">Lacks conserved residue(s) required for the propagation of feature annotation.</text>
</comment>
<dbReference type="SUPFAM" id="SSF52540">
    <property type="entry name" value="P-loop containing nucleoside triphosphate hydrolases"/>
    <property type="match status" value="1"/>
</dbReference>
<dbReference type="EMBL" id="BAAAYR010000001">
    <property type="protein sequence ID" value="GAA3553768.1"/>
    <property type="molecule type" value="Genomic_DNA"/>
</dbReference>
<keyword evidence="2 7" id="KW-0808">Transferase</keyword>
<evidence type="ECO:0000256" key="6">
    <source>
        <dbReference type="ARBA" id="ARBA00023141"/>
    </source>
</evidence>
<comment type="subunit">
    <text evidence="7">Monomer.</text>
</comment>
<feature type="binding site" evidence="7">
    <location>
        <position position="16"/>
    </location>
    <ligand>
        <name>Mg(2+)</name>
        <dbReference type="ChEBI" id="CHEBI:18420"/>
    </ligand>
</feature>
<evidence type="ECO:0000256" key="3">
    <source>
        <dbReference type="ARBA" id="ARBA00022741"/>
    </source>
</evidence>
<keyword evidence="5 7" id="KW-0067">ATP-binding</keyword>
<name>A0ABP6WP55_9ACTN</name>
<evidence type="ECO:0000256" key="2">
    <source>
        <dbReference type="ARBA" id="ARBA00022679"/>
    </source>
</evidence>
<keyword evidence="9" id="KW-1185">Reference proteome</keyword>
<feature type="binding site" evidence="7">
    <location>
        <position position="116"/>
    </location>
    <ligand>
        <name>ATP</name>
        <dbReference type="ChEBI" id="CHEBI:30616"/>
    </ligand>
</feature>
<dbReference type="PANTHER" id="PTHR21087:SF16">
    <property type="entry name" value="SHIKIMATE KINASE 1, CHLOROPLASTIC"/>
    <property type="match status" value="1"/>
</dbReference>
<feature type="binding site" evidence="7">
    <location>
        <begin position="12"/>
        <end position="17"/>
    </location>
    <ligand>
        <name>ATP</name>
        <dbReference type="ChEBI" id="CHEBI:30616"/>
    </ligand>
</feature>
<comment type="function">
    <text evidence="7">Catalyzes the specific phosphorylation of the 3-hydroxyl group of shikimic acid using ATP as a cosubstrate.</text>
</comment>
<keyword evidence="1 7" id="KW-0028">Amino-acid biosynthesis</keyword>
<sequence length="168" mass="17361">MTAALVLVGAPGSGKSTVGALLAQRWGVPFADVDAVIESRVGKSVAEIFADDGEPVFRAFEESTTAELLDAPGVLALGGGAVLSPATRATLAGRPVVWLQVTIAHAAGRVGLNEARPLLLGNVRGRLVKLLNERTPLYAEVARASVDTDGLTPDEVADRVEALDLARA</sequence>
<evidence type="ECO:0000256" key="1">
    <source>
        <dbReference type="ARBA" id="ARBA00022605"/>
    </source>
</evidence>
<proteinExistence type="inferred from homology"/>
<dbReference type="CDD" id="cd00464">
    <property type="entry name" value="SK"/>
    <property type="match status" value="1"/>
</dbReference>
<reference evidence="9" key="1">
    <citation type="journal article" date="2019" name="Int. J. Syst. Evol. Microbiol.">
        <title>The Global Catalogue of Microorganisms (GCM) 10K type strain sequencing project: providing services to taxonomists for standard genome sequencing and annotation.</title>
        <authorList>
            <consortium name="The Broad Institute Genomics Platform"/>
            <consortium name="The Broad Institute Genome Sequencing Center for Infectious Disease"/>
            <person name="Wu L."/>
            <person name="Ma J."/>
        </authorList>
    </citation>
    <scope>NUCLEOTIDE SEQUENCE [LARGE SCALE GENOMIC DNA]</scope>
    <source>
        <strain evidence="9">JCM 16540</strain>
    </source>
</reference>
<feature type="binding site" evidence="7">
    <location>
        <position position="34"/>
    </location>
    <ligand>
        <name>substrate</name>
    </ligand>
</feature>
<evidence type="ECO:0000256" key="5">
    <source>
        <dbReference type="ARBA" id="ARBA00022840"/>
    </source>
</evidence>
<comment type="subcellular location">
    <subcellularLocation>
        <location evidence="7">Cytoplasm</location>
    </subcellularLocation>
</comment>
<comment type="cofactor">
    <cofactor evidence="7">
        <name>Mg(2+)</name>
        <dbReference type="ChEBI" id="CHEBI:18420"/>
    </cofactor>
    <text evidence="7">Binds 1 Mg(2+) ion per subunit.</text>
</comment>
<evidence type="ECO:0000256" key="7">
    <source>
        <dbReference type="HAMAP-Rule" id="MF_00109"/>
    </source>
</evidence>
<comment type="catalytic activity">
    <reaction evidence="7">
        <text>shikimate + ATP = 3-phosphoshikimate + ADP + H(+)</text>
        <dbReference type="Rhea" id="RHEA:13121"/>
        <dbReference type="ChEBI" id="CHEBI:15378"/>
        <dbReference type="ChEBI" id="CHEBI:30616"/>
        <dbReference type="ChEBI" id="CHEBI:36208"/>
        <dbReference type="ChEBI" id="CHEBI:145989"/>
        <dbReference type="ChEBI" id="CHEBI:456216"/>
        <dbReference type="EC" id="2.7.1.71"/>
    </reaction>
</comment>
<comment type="similarity">
    <text evidence="7">Belongs to the shikimate kinase family.</text>
</comment>
<dbReference type="RefSeq" id="WP_204912283.1">
    <property type="nucleotide sequence ID" value="NZ_BAAAYR010000001.1"/>
</dbReference>
<dbReference type="InterPro" id="IPR000623">
    <property type="entry name" value="Shikimate_kinase/TSH1"/>
</dbReference>
<dbReference type="PANTHER" id="PTHR21087">
    <property type="entry name" value="SHIKIMATE KINASE"/>
    <property type="match status" value="1"/>
</dbReference>
<keyword evidence="3 7" id="KW-0547">Nucleotide-binding</keyword>